<comment type="subcellular location">
    <subcellularLocation>
        <location evidence="1">Membrane</location>
        <topology evidence="1">Multi-pass membrane protein</topology>
    </subcellularLocation>
</comment>
<evidence type="ECO:0000256" key="3">
    <source>
        <dbReference type="ARBA" id="ARBA00022692"/>
    </source>
</evidence>
<dbReference type="AlphaFoldDB" id="A0AAW1CG56"/>
<dbReference type="GO" id="GO:0005886">
    <property type="term" value="C:plasma membrane"/>
    <property type="evidence" value="ECO:0007669"/>
    <property type="project" value="TreeGrafter"/>
</dbReference>
<dbReference type="GO" id="GO:0007165">
    <property type="term" value="P:signal transduction"/>
    <property type="evidence" value="ECO:0007669"/>
    <property type="project" value="TreeGrafter"/>
</dbReference>
<evidence type="ECO:0000313" key="8">
    <source>
        <dbReference type="EMBL" id="KAK9497329.1"/>
    </source>
</evidence>
<dbReference type="PANTHER" id="PTHR10165">
    <property type="entry name" value="LIPID PHOSPHATE PHOSPHATASE"/>
    <property type="match status" value="1"/>
</dbReference>
<dbReference type="GO" id="GO:0006644">
    <property type="term" value="P:phospholipid metabolic process"/>
    <property type="evidence" value="ECO:0007669"/>
    <property type="project" value="InterPro"/>
</dbReference>
<evidence type="ECO:0000256" key="4">
    <source>
        <dbReference type="ARBA" id="ARBA00022989"/>
    </source>
</evidence>
<evidence type="ECO:0000256" key="6">
    <source>
        <dbReference type="SAM" id="Phobius"/>
    </source>
</evidence>
<dbReference type="Proteomes" id="UP001461498">
    <property type="component" value="Unassembled WGS sequence"/>
</dbReference>
<dbReference type="InterPro" id="IPR000326">
    <property type="entry name" value="PAP2/HPO"/>
</dbReference>
<keyword evidence="9" id="KW-1185">Reference proteome</keyword>
<protein>
    <recommendedName>
        <fullName evidence="7">Phosphatidic acid phosphatase type 2/haloperoxidase domain-containing protein</fullName>
    </recommendedName>
</protein>
<dbReference type="SMART" id="SM00014">
    <property type="entry name" value="acidPPc"/>
    <property type="match status" value="1"/>
</dbReference>
<evidence type="ECO:0000313" key="9">
    <source>
        <dbReference type="Proteomes" id="UP001461498"/>
    </source>
</evidence>
<dbReference type="EMBL" id="JAPXFL010000015">
    <property type="protein sequence ID" value="KAK9497329.1"/>
    <property type="molecule type" value="Genomic_DNA"/>
</dbReference>
<evidence type="ECO:0000259" key="7">
    <source>
        <dbReference type="SMART" id="SM00014"/>
    </source>
</evidence>
<dbReference type="CDD" id="cd03384">
    <property type="entry name" value="PAP2_wunen"/>
    <property type="match status" value="1"/>
</dbReference>
<evidence type="ECO:0000256" key="1">
    <source>
        <dbReference type="ARBA" id="ARBA00004141"/>
    </source>
</evidence>
<keyword evidence="3 6" id="KW-0812">Transmembrane</keyword>
<dbReference type="Gene3D" id="1.20.144.10">
    <property type="entry name" value="Phosphatidic acid phosphatase type 2/haloperoxidase"/>
    <property type="match status" value="1"/>
</dbReference>
<comment type="caution">
    <text evidence="8">The sequence shown here is derived from an EMBL/GenBank/DDBJ whole genome shotgun (WGS) entry which is preliminary data.</text>
</comment>
<accession>A0AAW1CG56</accession>
<comment type="similarity">
    <text evidence="2">Belongs to the PA-phosphatase related phosphoesterase family.</text>
</comment>
<proteinExistence type="inferred from homology"/>
<name>A0AAW1CG56_9HEMI</name>
<evidence type="ECO:0000256" key="2">
    <source>
        <dbReference type="ARBA" id="ARBA00008816"/>
    </source>
</evidence>
<keyword evidence="4 6" id="KW-1133">Transmembrane helix</keyword>
<keyword evidence="5 6" id="KW-0472">Membrane</keyword>
<feature type="transmembrane region" description="Helical" evidence="6">
    <location>
        <begin position="210"/>
        <end position="228"/>
    </location>
</feature>
<dbReference type="GO" id="GO:0046839">
    <property type="term" value="P:phospholipid dephosphorylation"/>
    <property type="evidence" value="ECO:0007669"/>
    <property type="project" value="TreeGrafter"/>
</dbReference>
<dbReference type="SUPFAM" id="SSF48317">
    <property type="entry name" value="Acid phosphatase/Vanadium-dependent haloperoxidase"/>
    <property type="match status" value="1"/>
</dbReference>
<feature type="transmembrane region" description="Helical" evidence="6">
    <location>
        <begin position="12"/>
        <end position="32"/>
    </location>
</feature>
<dbReference type="PANTHER" id="PTHR10165:SF197">
    <property type="entry name" value="FI04477P-RELATED"/>
    <property type="match status" value="1"/>
</dbReference>
<reference evidence="8 9" key="1">
    <citation type="submission" date="2022-12" db="EMBL/GenBank/DDBJ databases">
        <title>Chromosome-level genome assembly of true bugs.</title>
        <authorList>
            <person name="Ma L."/>
            <person name="Li H."/>
        </authorList>
    </citation>
    <scope>NUCLEOTIDE SEQUENCE [LARGE SCALE GENOMIC DNA]</scope>
    <source>
        <strain evidence="8">Lab_2022b</strain>
    </source>
</reference>
<dbReference type="InterPro" id="IPR036938">
    <property type="entry name" value="PAP2/HPO_sf"/>
</dbReference>
<feature type="transmembrane region" description="Helical" evidence="6">
    <location>
        <begin position="240"/>
        <end position="265"/>
    </location>
</feature>
<organism evidence="8 9">
    <name type="scientific">Rhynocoris fuscipes</name>
    <dbReference type="NCBI Taxonomy" id="488301"/>
    <lineage>
        <taxon>Eukaryota</taxon>
        <taxon>Metazoa</taxon>
        <taxon>Ecdysozoa</taxon>
        <taxon>Arthropoda</taxon>
        <taxon>Hexapoda</taxon>
        <taxon>Insecta</taxon>
        <taxon>Pterygota</taxon>
        <taxon>Neoptera</taxon>
        <taxon>Paraneoptera</taxon>
        <taxon>Hemiptera</taxon>
        <taxon>Heteroptera</taxon>
        <taxon>Panheteroptera</taxon>
        <taxon>Cimicomorpha</taxon>
        <taxon>Reduviidae</taxon>
        <taxon>Harpactorinae</taxon>
        <taxon>Harpactorini</taxon>
        <taxon>Rhynocoris</taxon>
    </lineage>
</organism>
<gene>
    <name evidence="8" type="ORF">O3M35_004668</name>
</gene>
<dbReference type="InterPro" id="IPR043216">
    <property type="entry name" value="PAP-like"/>
</dbReference>
<feature type="transmembrane region" description="Helical" evidence="6">
    <location>
        <begin position="59"/>
        <end position="80"/>
    </location>
</feature>
<dbReference type="GO" id="GO:0008195">
    <property type="term" value="F:phosphatidate phosphatase activity"/>
    <property type="evidence" value="ECO:0007669"/>
    <property type="project" value="TreeGrafter"/>
</dbReference>
<evidence type="ECO:0000256" key="5">
    <source>
        <dbReference type="ARBA" id="ARBA00023136"/>
    </source>
</evidence>
<sequence>MDTTSPNIIKKIIFDFICLAIVALPILIFKLFGVPYERGFFCDDESIMFPYKSSTVPNIAMYIIGIGFPVCFMIFSERLAVRDTTDERLHNYLFGRRIPLWVTNSYKIVGVFLFGAACSQLTTDIAKYMIGRLRPHFIDVCNPDIDCKLPANQFRYITEFTCRPTDPSLLKDARLSFPSGHSSFSAYTMVYLAIYVHAKLKWNGCYLLKNLLEFACISIAWMVGLSRVTDYKHHWTDVTAGFIIGTITAIITVSNHILITNFLIISIKTVY</sequence>
<feature type="domain" description="Phosphatidic acid phosphatase type 2/haloperoxidase" evidence="7">
    <location>
        <begin position="109"/>
        <end position="253"/>
    </location>
</feature>
<dbReference type="Pfam" id="PF01569">
    <property type="entry name" value="PAP2"/>
    <property type="match status" value="1"/>
</dbReference>